<dbReference type="OrthoDB" id="10042665at2759"/>
<accession>A0A194XTL0</accession>
<reference evidence="3 4" key="1">
    <citation type="submission" date="2015-10" db="EMBL/GenBank/DDBJ databases">
        <title>Full genome of DAOMC 229536 Phialocephala scopiformis, a fungal endophyte of spruce producing the potent anti-insectan compound rugulosin.</title>
        <authorList>
            <consortium name="DOE Joint Genome Institute"/>
            <person name="Walker A.K."/>
            <person name="Frasz S.L."/>
            <person name="Seifert K.A."/>
            <person name="Miller J.D."/>
            <person name="Mondo S.J."/>
            <person name="Labutti K."/>
            <person name="Lipzen A."/>
            <person name="Dockter R."/>
            <person name="Kennedy M."/>
            <person name="Grigoriev I.V."/>
            <person name="Spatafora J.W."/>
        </authorList>
    </citation>
    <scope>NUCLEOTIDE SEQUENCE [LARGE SCALE GENOMIC DNA]</scope>
    <source>
        <strain evidence="3 4">CBS 120377</strain>
    </source>
</reference>
<dbReference type="InParanoid" id="A0A194XTL0"/>
<name>A0A194XTL0_MOLSC</name>
<dbReference type="Pfam" id="PF22942">
    <property type="entry name" value="DUF7025"/>
    <property type="match status" value="1"/>
</dbReference>
<dbReference type="GeneID" id="28822470"/>
<sequence length="1073" mass="122140">MESVNSNNAAVISDLREQLRRLESRLVNIESHGKPDSANEVQGFIEVDDSNSGTHGVDIDLTNVDFLPKVKKCNFTDFKNRFSEEDGRNAVDVLVSGNLFEQEYREVQALREKLFEHGKASARASKRETKALVKETDRSNDALRNDQSDLTWIRRIRLQAPALLQLLARVQGESWSNRPRTYDRPFCTLIHFHPQVKVALAELEEKWATQSDGQHTDSAGLTPGADGREGEEEDGLDDSQAALEILRVYVKFIDEEVIPESHRYKNLDYKSDEKILFSDLCYLFKPGEYIYMQLEGELSTGHDYRMGQRIWRVYFVNDAIRNYNLTPSDHRKYSATETSEDDCIFFTVHAYHIDYTGDEFCVVTNTFRISPFEKWRPIYTLPIYPIRFNNNHETYMDTAQRIGDQVLRFVESKHAFYNGWTIMRNPIGDFATDANGVDIKHPEYINSEVMVDFAEAFQACPSWRPQRTILKTEFTNKILISDEFAIRSWSGKDRANLLRETTEIIPYRTGVHHLKRNKFVLEDPFLAAVAQNHQRGQPTTTQFLRHEEKILINCRVFAYVFGERKFAQLDVSRLTLSARNFEALKALKIPPKTKQLIQGSVRGHFLQKESERGYGDQGLSLDVIQGKGTGLFILLHGVPGVGKTATAEAVAQANGKPLFKITCGDIGLTPDQVETSLRAIFRLASIWDCILLMDEADTFFSQRSKGDSAITKNALVSVFLRVLDYYTGILFLTTNRSGALDEAFKSRIHYKIYYAPLTKEQTMDIWRLNIERLRYINEQSEDKRPLEIVDSTVMNFAELQFDESNHRKAGQWNGRQIRNAFQVARSLAYYDAFNEAEVKDVGLDEPARPAVLDVKYFHMMHEITESFDHYMLEVFSGANDGKLALEMEHRADHFTNSRVHRSTAAREEPDDQYNGYNPRSSFDHSQVQEFGGRPRSTSHKGSRPSISIPGASQRYSPNSLAPPLSAAYDEEANMDDKSSGTLWSTSPRPGQRHPSLASEWPATEFRGGVDSDYAIQGSSSGSRFAAGAPAQSRTFGRGGGNYGLGRDSRSHSSFDAEPSYRMDKNEHGKRERS</sequence>
<feature type="region of interest" description="Disordered" evidence="1">
    <location>
        <begin position="894"/>
        <end position="998"/>
    </location>
</feature>
<feature type="domain" description="AAA+ ATPase" evidence="2">
    <location>
        <begin position="629"/>
        <end position="758"/>
    </location>
</feature>
<feature type="compositionally biased region" description="Polar residues" evidence="1">
    <location>
        <begin position="209"/>
        <end position="219"/>
    </location>
</feature>
<feature type="compositionally biased region" description="Low complexity" evidence="1">
    <location>
        <begin position="1017"/>
        <end position="1035"/>
    </location>
</feature>
<feature type="region of interest" description="Disordered" evidence="1">
    <location>
        <begin position="209"/>
        <end position="237"/>
    </location>
</feature>
<feature type="compositionally biased region" description="Basic and acidic residues" evidence="1">
    <location>
        <begin position="1046"/>
        <end position="1073"/>
    </location>
</feature>
<dbReference type="KEGG" id="psco:LY89DRAFT_664056"/>
<feature type="compositionally biased region" description="Polar residues" evidence="1">
    <location>
        <begin position="914"/>
        <end position="928"/>
    </location>
</feature>
<dbReference type="PANTHER" id="PTHR46411">
    <property type="entry name" value="FAMILY ATPASE, PUTATIVE-RELATED"/>
    <property type="match status" value="1"/>
</dbReference>
<dbReference type="Pfam" id="PF23232">
    <property type="entry name" value="AAA_lid_13"/>
    <property type="match status" value="1"/>
</dbReference>
<keyword evidence="4" id="KW-1185">Reference proteome</keyword>
<dbReference type="AlphaFoldDB" id="A0A194XTL0"/>
<dbReference type="InterPro" id="IPR027417">
    <property type="entry name" value="P-loop_NTPase"/>
</dbReference>
<evidence type="ECO:0000259" key="2">
    <source>
        <dbReference type="SMART" id="SM00382"/>
    </source>
</evidence>
<dbReference type="GO" id="GO:0005524">
    <property type="term" value="F:ATP binding"/>
    <property type="evidence" value="ECO:0007669"/>
    <property type="project" value="InterPro"/>
</dbReference>
<dbReference type="InterPro" id="IPR056599">
    <property type="entry name" value="AAA_lid_fung"/>
</dbReference>
<feature type="region of interest" description="Disordered" evidence="1">
    <location>
        <begin position="1015"/>
        <end position="1073"/>
    </location>
</feature>
<protein>
    <recommendedName>
        <fullName evidence="2">AAA+ ATPase domain-containing protein</fullName>
    </recommendedName>
</protein>
<dbReference type="Proteomes" id="UP000070700">
    <property type="component" value="Unassembled WGS sequence"/>
</dbReference>
<evidence type="ECO:0000313" key="3">
    <source>
        <dbReference type="EMBL" id="KUJ23655.1"/>
    </source>
</evidence>
<dbReference type="Pfam" id="PF00004">
    <property type="entry name" value="AAA"/>
    <property type="match status" value="1"/>
</dbReference>
<dbReference type="Gene3D" id="3.40.50.300">
    <property type="entry name" value="P-loop containing nucleotide triphosphate hydrolases"/>
    <property type="match status" value="1"/>
</dbReference>
<dbReference type="RefSeq" id="XP_018078010.1">
    <property type="nucleotide sequence ID" value="XM_018212744.1"/>
</dbReference>
<dbReference type="SMART" id="SM00382">
    <property type="entry name" value="AAA"/>
    <property type="match status" value="1"/>
</dbReference>
<dbReference type="InterPro" id="IPR003593">
    <property type="entry name" value="AAA+_ATPase"/>
</dbReference>
<dbReference type="InterPro" id="IPR003959">
    <property type="entry name" value="ATPase_AAA_core"/>
</dbReference>
<dbReference type="PANTHER" id="PTHR46411:SF3">
    <property type="entry name" value="AAA+ ATPASE DOMAIN-CONTAINING PROTEIN"/>
    <property type="match status" value="1"/>
</dbReference>
<dbReference type="GO" id="GO:0016887">
    <property type="term" value="F:ATP hydrolysis activity"/>
    <property type="evidence" value="ECO:0007669"/>
    <property type="project" value="InterPro"/>
</dbReference>
<feature type="compositionally biased region" description="Polar residues" evidence="1">
    <location>
        <begin position="979"/>
        <end position="988"/>
    </location>
</feature>
<dbReference type="CDD" id="cd19481">
    <property type="entry name" value="RecA-like_protease"/>
    <property type="match status" value="1"/>
</dbReference>
<dbReference type="InterPro" id="IPR054289">
    <property type="entry name" value="DUF7025"/>
</dbReference>
<dbReference type="SUPFAM" id="SSF52540">
    <property type="entry name" value="P-loop containing nucleoside triphosphate hydrolases"/>
    <property type="match status" value="1"/>
</dbReference>
<gene>
    <name evidence="3" type="ORF">LY89DRAFT_664056</name>
</gene>
<evidence type="ECO:0000256" key="1">
    <source>
        <dbReference type="SAM" id="MobiDB-lite"/>
    </source>
</evidence>
<dbReference type="EMBL" id="KQ947405">
    <property type="protein sequence ID" value="KUJ23655.1"/>
    <property type="molecule type" value="Genomic_DNA"/>
</dbReference>
<proteinExistence type="predicted"/>
<organism evidence="3 4">
    <name type="scientific">Mollisia scopiformis</name>
    <name type="common">Conifer needle endophyte fungus</name>
    <name type="synonym">Phialocephala scopiformis</name>
    <dbReference type="NCBI Taxonomy" id="149040"/>
    <lineage>
        <taxon>Eukaryota</taxon>
        <taxon>Fungi</taxon>
        <taxon>Dikarya</taxon>
        <taxon>Ascomycota</taxon>
        <taxon>Pezizomycotina</taxon>
        <taxon>Leotiomycetes</taxon>
        <taxon>Helotiales</taxon>
        <taxon>Mollisiaceae</taxon>
        <taxon>Mollisia</taxon>
    </lineage>
</organism>
<evidence type="ECO:0000313" key="4">
    <source>
        <dbReference type="Proteomes" id="UP000070700"/>
    </source>
</evidence>